<evidence type="ECO:0000256" key="2">
    <source>
        <dbReference type="SAM" id="Phobius"/>
    </source>
</evidence>
<dbReference type="EMBL" id="CP048020">
    <property type="protein sequence ID" value="QHX42606.1"/>
    <property type="molecule type" value="Genomic_DNA"/>
</dbReference>
<dbReference type="Pfam" id="PF13432">
    <property type="entry name" value="TPR_16"/>
    <property type="match status" value="1"/>
</dbReference>
<feature type="transmembrane region" description="Helical" evidence="2">
    <location>
        <begin position="26"/>
        <end position="46"/>
    </location>
</feature>
<keyword evidence="2" id="KW-0472">Membrane</keyword>
<feature type="repeat" description="TPR" evidence="1">
    <location>
        <begin position="101"/>
        <end position="134"/>
    </location>
</feature>
<dbReference type="RefSeq" id="WP_162662636.1">
    <property type="nucleotide sequence ID" value="NZ_CP048020.1"/>
</dbReference>
<keyword evidence="2" id="KW-1133">Transmembrane helix</keyword>
<feature type="repeat" description="TPR" evidence="1">
    <location>
        <begin position="174"/>
        <end position="207"/>
    </location>
</feature>
<evidence type="ECO:0000256" key="1">
    <source>
        <dbReference type="PROSITE-ProRule" id="PRU00339"/>
    </source>
</evidence>
<dbReference type="InterPro" id="IPR019734">
    <property type="entry name" value="TPR_rpt"/>
</dbReference>
<keyword evidence="2" id="KW-0812">Transmembrane</keyword>
<dbReference type="Pfam" id="PF13181">
    <property type="entry name" value="TPR_8"/>
    <property type="match status" value="1"/>
</dbReference>
<sequence length="223" mass="24575">MTEQNDQTLSFSERCGQFLTQHRKPIVIILGVICAVVAVALIASAMTTRAAKSASVETEAIISEWADLRDKNAEDMTAKEDALAEKLGKQAVANGHTYAAFRAYTTLGEIYVLRKDWEKALAFYQKAGEALPKAYTAGIAYFNAAVCADELQQHDKALELYTLSAALEDFPLKPRALFNIGRLEESLAHPDKAIEAYTKLTEAYPDNDWTLLAKSRIIALSIN</sequence>
<organism evidence="3 4">
    <name type="scientific">Treponema vincentii</name>
    <dbReference type="NCBI Taxonomy" id="69710"/>
    <lineage>
        <taxon>Bacteria</taxon>
        <taxon>Pseudomonadati</taxon>
        <taxon>Spirochaetota</taxon>
        <taxon>Spirochaetia</taxon>
        <taxon>Spirochaetales</taxon>
        <taxon>Treponemataceae</taxon>
        <taxon>Treponema</taxon>
    </lineage>
</organism>
<gene>
    <name evidence="3" type="ORF">GWP43_03125</name>
</gene>
<name>A0A6P1XYH7_9SPIR</name>
<dbReference type="PROSITE" id="PS50005">
    <property type="entry name" value="TPR"/>
    <property type="match status" value="2"/>
</dbReference>
<proteinExistence type="predicted"/>
<dbReference type="SUPFAM" id="SSF48452">
    <property type="entry name" value="TPR-like"/>
    <property type="match status" value="1"/>
</dbReference>
<dbReference type="Proteomes" id="UP000464374">
    <property type="component" value="Chromosome"/>
</dbReference>
<keyword evidence="1" id="KW-0802">TPR repeat</keyword>
<dbReference type="KEGG" id="trz:GWP43_03125"/>
<evidence type="ECO:0000313" key="4">
    <source>
        <dbReference type="Proteomes" id="UP000464374"/>
    </source>
</evidence>
<accession>A0A6P1XYH7</accession>
<dbReference type="SMART" id="SM00028">
    <property type="entry name" value="TPR"/>
    <property type="match status" value="3"/>
</dbReference>
<evidence type="ECO:0000313" key="3">
    <source>
        <dbReference type="EMBL" id="QHX42606.1"/>
    </source>
</evidence>
<dbReference type="Gene3D" id="1.25.40.10">
    <property type="entry name" value="Tetratricopeptide repeat domain"/>
    <property type="match status" value="2"/>
</dbReference>
<reference evidence="3 4" key="1">
    <citation type="submission" date="2020-01" db="EMBL/GenBank/DDBJ databases">
        <title>Complete genome sequence of a human oral phylogroup 1 Treponema sp. strain ATCC 700766, originally isolated from periodontitis dental plaque.</title>
        <authorList>
            <person name="Chan Y."/>
            <person name="Huo Y.-B."/>
            <person name="Yu X.-L."/>
            <person name="Zeng H."/>
            <person name="Leung W.-K."/>
            <person name="Watt R.M."/>
        </authorList>
    </citation>
    <scope>NUCLEOTIDE SEQUENCE [LARGE SCALE GENOMIC DNA]</scope>
    <source>
        <strain evidence="3 4">OMZ 804</strain>
    </source>
</reference>
<dbReference type="AlphaFoldDB" id="A0A6P1XYH7"/>
<dbReference type="InterPro" id="IPR011990">
    <property type="entry name" value="TPR-like_helical_dom_sf"/>
</dbReference>
<protein>
    <submittedName>
        <fullName evidence="3">Tetratricopeptide repeat protein</fullName>
    </submittedName>
</protein>